<accession>A0AAV6W3Y0</accession>
<dbReference type="Gene3D" id="2.30.30.490">
    <property type="match status" value="1"/>
</dbReference>
<comment type="caution">
    <text evidence="2">The sequence shown here is derived from an EMBL/GenBank/DDBJ whole genome shotgun (WGS) entry which is preliminary data.</text>
</comment>
<reference evidence="2" key="1">
    <citation type="submission" date="2019-10" db="EMBL/GenBank/DDBJ databases">
        <authorList>
            <person name="Zhang R."/>
            <person name="Pan Y."/>
            <person name="Wang J."/>
            <person name="Ma R."/>
            <person name="Yu S."/>
        </authorList>
    </citation>
    <scope>NUCLEOTIDE SEQUENCE</scope>
    <source>
        <strain evidence="2">LA-IB0</strain>
        <tissue evidence="2">Leaf</tissue>
    </source>
</reference>
<keyword evidence="3" id="KW-1185">Reference proteome</keyword>
<proteinExistence type="predicted"/>
<evidence type="ECO:0000313" key="3">
    <source>
        <dbReference type="Proteomes" id="UP000826271"/>
    </source>
</evidence>
<dbReference type="GO" id="GO:0003682">
    <property type="term" value="F:chromatin binding"/>
    <property type="evidence" value="ECO:0007669"/>
    <property type="project" value="InterPro"/>
</dbReference>
<dbReference type="PANTHER" id="PTHR46364">
    <property type="entry name" value="OS08G0421900 PROTEIN"/>
    <property type="match status" value="1"/>
</dbReference>
<dbReference type="PROSITE" id="PS51038">
    <property type="entry name" value="BAH"/>
    <property type="match status" value="1"/>
</dbReference>
<protein>
    <recommendedName>
        <fullName evidence="1">BAH domain-containing protein</fullName>
    </recommendedName>
</protein>
<feature type="domain" description="BAH" evidence="1">
    <location>
        <begin position="147"/>
        <end position="262"/>
    </location>
</feature>
<name>A0AAV6W3Y0_9LAMI</name>
<dbReference type="InterPro" id="IPR001025">
    <property type="entry name" value="BAH_dom"/>
</dbReference>
<organism evidence="2 3">
    <name type="scientific">Buddleja alternifolia</name>
    <dbReference type="NCBI Taxonomy" id="168488"/>
    <lineage>
        <taxon>Eukaryota</taxon>
        <taxon>Viridiplantae</taxon>
        <taxon>Streptophyta</taxon>
        <taxon>Embryophyta</taxon>
        <taxon>Tracheophyta</taxon>
        <taxon>Spermatophyta</taxon>
        <taxon>Magnoliopsida</taxon>
        <taxon>eudicotyledons</taxon>
        <taxon>Gunneridae</taxon>
        <taxon>Pentapetalae</taxon>
        <taxon>asterids</taxon>
        <taxon>lamiids</taxon>
        <taxon>Lamiales</taxon>
        <taxon>Scrophulariaceae</taxon>
        <taxon>Buddlejeae</taxon>
        <taxon>Buddleja</taxon>
    </lineage>
</organism>
<dbReference type="Pfam" id="PF01426">
    <property type="entry name" value="BAH"/>
    <property type="match status" value="1"/>
</dbReference>
<dbReference type="AlphaFoldDB" id="A0AAV6W3Y0"/>
<dbReference type="EMBL" id="WHWC01000018">
    <property type="protein sequence ID" value="KAG8364569.1"/>
    <property type="molecule type" value="Genomic_DNA"/>
</dbReference>
<gene>
    <name evidence="2" type="ORF">BUALT_Bualt18G0011000</name>
</gene>
<dbReference type="SMART" id="SM00439">
    <property type="entry name" value="BAH"/>
    <property type="match status" value="1"/>
</dbReference>
<evidence type="ECO:0000313" key="2">
    <source>
        <dbReference type="EMBL" id="KAG8364569.1"/>
    </source>
</evidence>
<dbReference type="InterPro" id="IPR043151">
    <property type="entry name" value="BAH_sf"/>
</dbReference>
<sequence>MEIKRAKIPLFRHQFHPFPLCRATRVSVSLSPPQIKLKFGSELKTAMAKTKLGKKDLDSYTIKGTNKVVRSSGMMIESIRLFRPGEGPLDSDPRNCGPVATVKHATPWLAGDKSHEAFCLTMSRGLCLLLAVSRETKVGHSDMGVPCGRALAQRIKVGDCDSDKPPYVTRVEKLEADHWNNVEVRLRWYYRPKESIGGRRQFHGAKELFLSDHFDVQSAHIIEGKCSVHTFKNYTKLENVGVEDYFCRFEYNAATGSFTPDRVAVFCKCEIPYNSDDAVVALQHFCKCEIPYNPDDAVVASQQ</sequence>
<evidence type="ECO:0000259" key="1">
    <source>
        <dbReference type="PROSITE" id="PS51038"/>
    </source>
</evidence>
<dbReference type="Proteomes" id="UP000826271">
    <property type="component" value="Unassembled WGS sequence"/>
</dbReference>